<evidence type="ECO:0000256" key="3">
    <source>
        <dbReference type="ARBA" id="ARBA00044494"/>
    </source>
</evidence>
<dbReference type="Proteomes" id="UP001295444">
    <property type="component" value="Chromosome 01"/>
</dbReference>
<comment type="catalytic activity">
    <reaction evidence="10">
        <text>2 1-tetradecanoyl-sn-glycero-3-phospho-(1'-sn-glycerol) = 1-tetradecanoyl-sn-glycero-3-phospho-(3'-tetradecanoyl-1'-sn-glycerol) + sn-glycero-3-phospho-(1'-sn-glycerol)</text>
        <dbReference type="Rhea" id="RHEA:77611"/>
        <dbReference type="ChEBI" id="CHEBI:64717"/>
        <dbReference type="ChEBI" id="CHEBI:72826"/>
        <dbReference type="ChEBI" id="CHEBI:232640"/>
    </reaction>
    <physiologicalReaction direction="left-to-right" evidence="10">
        <dbReference type="Rhea" id="RHEA:77612"/>
    </physiologicalReaction>
</comment>
<dbReference type="EMBL" id="OW240912">
    <property type="protein sequence ID" value="CAH2223799.1"/>
    <property type="molecule type" value="Genomic_DNA"/>
</dbReference>
<keyword evidence="16" id="KW-1185">Reference proteome</keyword>
<dbReference type="GO" id="GO:0007040">
    <property type="term" value="P:lysosome organization"/>
    <property type="evidence" value="ECO:0007669"/>
    <property type="project" value="TreeGrafter"/>
</dbReference>
<comment type="similarity">
    <text evidence="1">Belongs to the CLN5 family.</text>
</comment>
<keyword evidence="2" id="KW-0325">Glycoprotein</keyword>
<dbReference type="GO" id="GO:0008474">
    <property type="term" value="F:palmitoyl-(protein) hydrolase activity"/>
    <property type="evidence" value="ECO:0007669"/>
    <property type="project" value="UniProtKB-EC"/>
</dbReference>
<dbReference type="GO" id="GO:0005765">
    <property type="term" value="C:lysosomal membrane"/>
    <property type="evidence" value="ECO:0007669"/>
    <property type="project" value="TreeGrafter"/>
</dbReference>
<gene>
    <name evidence="15" type="ORF">PECUL_23A011553</name>
</gene>
<evidence type="ECO:0000256" key="14">
    <source>
        <dbReference type="ARBA" id="ARBA00051789"/>
    </source>
</evidence>
<reference evidence="15" key="1">
    <citation type="submission" date="2022-03" db="EMBL/GenBank/DDBJ databases">
        <authorList>
            <person name="Alioto T."/>
            <person name="Alioto T."/>
            <person name="Gomez Garrido J."/>
        </authorList>
    </citation>
    <scope>NUCLEOTIDE SEQUENCE</scope>
</reference>
<evidence type="ECO:0000313" key="15">
    <source>
        <dbReference type="EMBL" id="CAH2223799.1"/>
    </source>
</evidence>
<organism evidence="15 16">
    <name type="scientific">Pelobates cultripes</name>
    <name type="common">Western spadefoot toad</name>
    <dbReference type="NCBI Taxonomy" id="61616"/>
    <lineage>
        <taxon>Eukaryota</taxon>
        <taxon>Metazoa</taxon>
        <taxon>Chordata</taxon>
        <taxon>Craniata</taxon>
        <taxon>Vertebrata</taxon>
        <taxon>Euteleostomi</taxon>
        <taxon>Amphibia</taxon>
        <taxon>Batrachia</taxon>
        <taxon>Anura</taxon>
        <taxon>Pelobatoidea</taxon>
        <taxon>Pelobatidae</taxon>
        <taxon>Pelobates</taxon>
    </lineage>
</organism>
<evidence type="ECO:0000256" key="6">
    <source>
        <dbReference type="ARBA" id="ARBA00044556"/>
    </source>
</evidence>
<comment type="catalytic activity">
    <reaction evidence="9">
        <text>S-hexadecanoyl-L-cysteinyl-[protein] + H2O = L-cysteinyl-[protein] + hexadecanoate + H(+)</text>
        <dbReference type="Rhea" id="RHEA:19233"/>
        <dbReference type="Rhea" id="RHEA-COMP:10131"/>
        <dbReference type="Rhea" id="RHEA-COMP:11032"/>
        <dbReference type="ChEBI" id="CHEBI:7896"/>
        <dbReference type="ChEBI" id="CHEBI:15377"/>
        <dbReference type="ChEBI" id="CHEBI:15378"/>
        <dbReference type="ChEBI" id="CHEBI:29950"/>
        <dbReference type="ChEBI" id="CHEBI:74151"/>
        <dbReference type="EC" id="3.1.2.22"/>
    </reaction>
    <physiologicalReaction direction="left-to-right" evidence="9">
        <dbReference type="Rhea" id="RHEA:19234"/>
    </physiologicalReaction>
</comment>
<evidence type="ECO:0000256" key="1">
    <source>
        <dbReference type="ARBA" id="ARBA00007028"/>
    </source>
</evidence>
<evidence type="ECO:0000256" key="13">
    <source>
        <dbReference type="ARBA" id="ARBA00051553"/>
    </source>
</evidence>
<accession>A0AAD1VQ56</accession>
<evidence type="ECO:0000256" key="8">
    <source>
        <dbReference type="ARBA" id="ARBA00045492"/>
    </source>
</evidence>
<dbReference type="GO" id="GO:0016798">
    <property type="term" value="F:hydrolase activity, acting on glycosyl bonds"/>
    <property type="evidence" value="ECO:0007669"/>
    <property type="project" value="TreeGrafter"/>
</dbReference>
<dbReference type="PANTHER" id="PTHR15380:SF2">
    <property type="entry name" value="CEROID-LIPOFUSCINOSIS NEURONAL PROTEIN 5"/>
    <property type="match status" value="1"/>
</dbReference>
<evidence type="ECO:0000256" key="12">
    <source>
        <dbReference type="ARBA" id="ARBA00051183"/>
    </source>
</evidence>
<comment type="catalytic activity">
    <reaction evidence="14">
        <text>2 1-octadecanoyl-sn-glycero-3-phospho-(1'-sn-glycerol) = 1-octadecanoyl-sn-glycero-3-phospho-(3'-octadecanoyl-1'-sn-glycerol) + sn-glycero-3-phospho-(1'-sn-glycerol)</text>
        <dbReference type="Rhea" id="RHEA:77603"/>
        <dbReference type="ChEBI" id="CHEBI:64717"/>
        <dbReference type="ChEBI" id="CHEBI:72827"/>
        <dbReference type="ChEBI" id="CHEBI:232638"/>
    </reaction>
    <physiologicalReaction direction="left-to-right" evidence="14">
        <dbReference type="Rhea" id="RHEA:77604"/>
    </physiologicalReaction>
</comment>
<dbReference type="AlphaFoldDB" id="A0AAD1VQ56"/>
<evidence type="ECO:0000256" key="9">
    <source>
        <dbReference type="ARBA" id="ARBA00047409"/>
    </source>
</evidence>
<comment type="function">
    <text evidence="3">Exhibits palmitoyl protein thioesterase (S-depalmitoylation) activity in vitro and most likely plays a role in protein S-depalmitoylation.</text>
</comment>
<sequence length="355" mass="42179">MLHRWRVITYMEIRAVFTMGCNIMMLEAMLLVFLMISLTICSTEGFQQQWPVPYKRFDFRPKTDPYCQARYTFCPSGFENGSIPKMKDEDIIDVYRLQAPVWEFKYGDLLGHFKIMHDAVGFRSSITGKNYTAEWYELFQLGNCTFPHLRPNMEEPFWCNQGAACFYEGIDDEHWKSNGTLVPVARMSGGMFNQMSKWLKEDNDTGIYYETWTVQEPTRAKPRVWFESYDCSKFVLRTYQKIWELGATFNKEIQTNYTRIFLYSGEPVYLGNVSSIFGPHGNKSLAEDIRMFYTPFRPPHSFKEFLISILAIYDEVVLHKTFYLFYNFEYWYLPMEYPYIKLTYEEIPLPSNKHV</sequence>
<comment type="function">
    <text evidence="8">Catalyzes the synthesis of bis(monoacylglycero)phosphate (BMP) via transacylation of 2 molecules of lysophosphatidylglycerol (LPG). BMP also known as lysobisphosphatidic acid plays a key role in the formation of intraluminal vesicles and in maintaining intracellular cholesterol homeostasis. Can use only LPG as the exclusive lysophospholipid acyl donor for base exchange and displays BMP synthase activity towards various LPGs (LPG 14:0, LPG 16:0, LPG 18:0, LPG 18:1) with a higher preference for longer chain lengths. Plays a role in influencing the retrograde trafficking of lysosomal sorting receptors SORT1 and IGF2R from the endosomes to the trans-Golgi network by controlling the recruitment of retromer complex to the endosomal membrane. Regulates the localization and activation of RAB7A which is required to recruit the retromer complex to the endosomal membrane.</text>
</comment>
<name>A0AAD1VQ56_PELCU</name>
<proteinExistence type="inferred from homology"/>
<evidence type="ECO:0000256" key="10">
    <source>
        <dbReference type="ARBA" id="ARBA00050455"/>
    </source>
</evidence>
<evidence type="ECO:0000256" key="11">
    <source>
        <dbReference type="ARBA" id="ARBA00051022"/>
    </source>
</evidence>
<protein>
    <recommendedName>
        <fullName evidence="4">Bis(monoacylglycero)phosphate synthase CLN5</fullName>
    </recommendedName>
    <alternativeName>
        <fullName evidence="5">Ceroid-lipofuscinosis neuronal protein 5</fullName>
    </alternativeName>
    <alternativeName>
        <fullName evidence="7">Palmitoyl protein thioesterase CLN5</fullName>
    </alternativeName>
    <alternativeName>
        <fullName evidence="6">S-depalmitoylase CLN5</fullName>
    </alternativeName>
</protein>
<comment type="catalytic activity">
    <reaction evidence="12">
        <text>2 1-hexadecanoyl-sn-glycero-3-phospho-(1'-sn-glycerol) = 1-hexadecanoyl-sn-glycero-3-phospho-(3'-hexadecanoyl-1'-sn-glycerol) + sn-glycero-3-phospho-(1'-sn-glycerol)</text>
        <dbReference type="Rhea" id="RHEA:77607"/>
        <dbReference type="ChEBI" id="CHEBI:64717"/>
        <dbReference type="ChEBI" id="CHEBI:75158"/>
        <dbReference type="ChEBI" id="CHEBI:232639"/>
    </reaction>
    <physiologicalReaction direction="left-to-right" evidence="12">
        <dbReference type="Rhea" id="RHEA:77608"/>
    </physiologicalReaction>
</comment>
<comment type="catalytic activity">
    <reaction evidence="11">
        <text>2 1-(9Z-octadecenoyl)-sn-glycero-3-phospho-(1'-sn-glycerol) = 1-(9Z-octadecenoyl)-sn-glycero-3-phospho-(3'-(9Z-octadecenoyl)-1'-sn-glycerol) + sn-glycero-3-phospho-(1'-sn-glycerol)</text>
        <dbReference type="Rhea" id="RHEA:77599"/>
        <dbReference type="ChEBI" id="CHEBI:64717"/>
        <dbReference type="ChEBI" id="CHEBI:72828"/>
        <dbReference type="ChEBI" id="CHEBI:232637"/>
    </reaction>
    <physiologicalReaction direction="left-to-right" evidence="11">
        <dbReference type="Rhea" id="RHEA:77600"/>
    </physiologicalReaction>
</comment>
<evidence type="ECO:0000256" key="2">
    <source>
        <dbReference type="ARBA" id="ARBA00023180"/>
    </source>
</evidence>
<evidence type="ECO:0000256" key="5">
    <source>
        <dbReference type="ARBA" id="ARBA00044547"/>
    </source>
</evidence>
<evidence type="ECO:0000256" key="7">
    <source>
        <dbReference type="ARBA" id="ARBA00044557"/>
    </source>
</evidence>
<dbReference type="InterPro" id="IPR026138">
    <property type="entry name" value="CLN5"/>
</dbReference>
<evidence type="ECO:0000313" key="16">
    <source>
        <dbReference type="Proteomes" id="UP001295444"/>
    </source>
</evidence>
<evidence type="ECO:0000256" key="4">
    <source>
        <dbReference type="ARBA" id="ARBA00044532"/>
    </source>
</evidence>
<dbReference type="PANTHER" id="PTHR15380">
    <property type="entry name" value="CEROID-LIPOFUSCINOSIS, NEURONAL 5"/>
    <property type="match status" value="1"/>
</dbReference>
<comment type="catalytic activity">
    <reaction evidence="13">
        <text>2 1-acyl-sn-glycero-3-phospho-(1'-sn-glycerol) = 1-acyl-sn-glycero-3-phospho-(3'-acyl-sn-1'-glycerol) + sn-glycero-3-phospho-(1'-sn-glycerol)</text>
        <dbReference type="Rhea" id="RHEA:77619"/>
        <dbReference type="ChEBI" id="CHEBI:64717"/>
        <dbReference type="ChEBI" id="CHEBI:64840"/>
        <dbReference type="ChEBI" id="CHEBI:232628"/>
    </reaction>
    <physiologicalReaction direction="left-to-right" evidence="13">
        <dbReference type="Rhea" id="RHEA:77620"/>
    </physiologicalReaction>
</comment>
<dbReference type="Pfam" id="PF15014">
    <property type="entry name" value="CLN5"/>
    <property type="match status" value="1"/>
</dbReference>